<reference evidence="1 2" key="1">
    <citation type="submission" date="2018-08" db="EMBL/GenBank/DDBJ databases">
        <title>A genome reference for cultivated species of the human gut microbiota.</title>
        <authorList>
            <person name="Zou Y."/>
            <person name="Xue W."/>
            <person name="Luo G."/>
        </authorList>
    </citation>
    <scope>NUCLEOTIDE SEQUENCE [LARGE SCALE GENOMIC DNA]</scope>
    <source>
        <strain evidence="1 2">AM31-10</strain>
    </source>
</reference>
<organism evidence="1 2">
    <name type="scientific">Phocaeicola plebeius</name>
    <dbReference type="NCBI Taxonomy" id="310297"/>
    <lineage>
        <taxon>Bacteria</taxon>
        <taxon>Pseudomonadati</taxon>
        <taxon>Bacteroidota</taxon>
        <taxon>Bacteroidia</taxon>
        <taxon>Bacteroidales</taxon>
        <taxon>Bacteroidaceae</taxon>
        <taxon>Phocaeicola</taxon>
    </lineage>
</organism>
<name>A0A414FWT3_9BACT</name>
<protein>
    <submittedName>
        <fullName evidence="1">Uncharacterized protein</fullName>
    </submittedName>
</protein>
<comment type="caution">
    <text evidence="1">The sequence shown here is derived from an EMBL/GenBank/DDBJ whole genome shotgun (WGS) entry which is preliminary data.</text>
</comment>
<dbReference type="Proteomes" id="UP000284361">
    <property type="component" value="Unassembled WGS sequence"/>
</dbReference>
<sequence length="97" mass="11289">MTDIEFFKKEVASLLSSFNLEYRSYADGDFGALEQVVFNTQNIGGNFDFWESGWLGIYIYDYISDSEVCNKLLEPSEEHQETLKEIVTEIFVNLKHM</sequence>
<gene>
    <name evidence="1" type="ORF">DW789_05910</name>
</gene>
<proteinExistence type="predicted"/>
<dbReference type="RefSeq" id="WP_118164167.1">
    <property type="nucleotide sequence ID" value="NZ_JAQCSP010000011.1"/>
</dbReference>
<dbReference type="EMBL" id="QSJG01000008">
    <property type="protein sequence ID" value="RHD55840.1"/>
    <property type="molecule type" value="Genomic_DNA"/>
</dbReference>
<dbReference type="AlphaFoldDB" id="A0A414FWT3"/>
<accession>A0A414FWT3</accession>
<evidence type="ECO:0000313" key="2">
    <source>
        <dbReference type="Proteomes" id="UP000284361"/>
    </source>
</evidence>
<evidence type="ECO:0000313" key="1">
    <source>
        <dbReference type="EMBL" id="RHD55840.1"/>
    </source>
</evidence>